<protein>
    <submittedName>
        <fullName evidence="1">Uncharacterized protein</fullName>
    </submittedName>
</protein>
<gene>
    <name evidence="1" type="ORF">MOQ_004994</name>
</gene>
<dbReference type="OrthoDB" id="271663at2759"/>
<accession>K2N8T0</accession>
<dbReference type="EMBL" id="AHKC01010971">
    <property type="protein sequence ID" value="EKF31176.1"/>
    <property type="molecule type" value="Genomic_DNA"/>
</dbReference>
<dbReference type="AlphaFoldDB" id="K2N8T0"/>
<evidence type="ECO:0000313" key="1">
    <source>
        <dbReference type="EMBL" id="EKF31176.1"/>
    </source>
</evidence>
<evidence type="ECO:0000313" key="2">
    <source>
        <dbReference type="Proteomes" id="UP000007350"/>
    </source>
</evidence>
<keyword evidence="2" id="KW-1185">Reference proteome</keyword>
<dbReference type="Proteomes" id="UP000007350">
    <property type="component" value="Unassembled WGS sequence"/>
</dbReference>
<sequence>MLVSRMRLVGWGNAVCASLGVTHLRSVHSCMRKEATRIFSYRPRWQYAFPFRSKRIIDFIMLRENTVASIAYTYQHPSNQVIVTLIPLQHFAHPHFFHQVDELCSQHDSVLMEGRTPLAGAPLSTTVPPRERVASVRPLDHEDDEGWEPREVELFWQPFSWGVKDSPHMTIIHAADKYDYEKLPWWCSLRFNVPLIGSFAREKHCLDMIYPLLSNGYKSFAIPWGAAHMPIFNEMLIDNGFEQIGMCSLVVLNRIDGDISAGEYERFCRVEKRYHRLVQSAWGLAVVGTLMLMRGMVTVEYRKD</sequence>
<reference evidence="1 2" key="1">
    <citation type="journal article" date="2012" name="BMC Genomics">
        <title>Comparative genomic analysis of human infective Trypanosoma cruzi lineages with the bat-restricted subspecies T. cruzi marinkellei.</title>
        <authorList>
            <person name="Franzen O."/>
            <person name="Talavera-Lopez C."/>
            <person name="Ochaya S."/>
            <person name="Butler C.E."/>
            <person name="Messenger L.A."/>
            <person name="Lewis M.D."/>
            <person name="Llewellyn M.S."/>
            <person name="Marinkelle C.J."/>
            <person name="Tyler K.M."/>
            <person name="Miles M.A."/>
            <person name="Andersson B."/>
        </authorList>
    </citation>
    <scope>NUCLEOTIDE SEQUENCE [LARGE SCALE GENOMIC DNA]</scope>
    <source>
        <strain evidence="1 2">B7</strain>
    </source>
</reference>
<comment type="caution">
    <text evidence="1">The sequence shown here is derived from an EMBL/GenBank/DDBJ whole genome shotgun (WGS) entry which is preliminary data.</text>
</comment>
<name>K2N8T0_TRYCR</name>
<proteinExistence type="predicted"/>
<organism evidence="1 2">
    <name type="scientific">Trypanosoma cruzi marinkellei</name>
    <dbReference type="NCBI Taxonomy" id="85056"/>
    <lineage>
        <taxon>Eukaryota</taxon>
        <taxon>Discoba</taxon>
        <taxon>Euglenozoa</taxon>
        <taxon>Kinetoplastea</taxon>
        <taxon>Metakinetoplastina</taxon>
        <taxon>Trypanosomatida</taxon>
        <taxon>Trypanosomatidae</taxon>
        <taxon>Trypanosoma</taxon>
        <taxon>Schizotrypanum</taxon>
    </lineage>
</organism>